<evidence type="ECO:0000256" key="1">
    <source>
        <dbReference type="SAM" id="Phobius"/>
    </source>
</evidence>
<dbReference type="AlphaFoldDB" id="A0A0D0BA74"/>
<keyword evidence="3" id="KW-1185">Reference proteome</keyword>
<proteinExistence type="predicted"/>
<sequence>MLGLSMLVVLVSYMLVFSSPFVVTGAIRGKSIESGKGYAEHWTTYWGSFDDVR</sequence>
<dbReference type="HOGENOM" id="CLU_3070252_0_0_1"/>
<evidence type="ECO:0000313" key="2">
    <source>
        <dbReference type="EMBL" id="KIK46614.1"/>
    </source>
</evidence>
<keyword evidence="1" id="KW-0812">Transmembrane</keyword>
<protein>
    <submittedName>
        <fullName evidence="2">Uncharacterized protein</fullName>
    </submittedName>
</protein>
<dbReference type="EMBL" id="KN835157">
    <property type="protein sequence ID" value="KIK46614.1"/>
    <property type="molecule type" value="Genomic_DNA"/>
</dbReference>
<accession>A0A0D0BA74</accession>
<organism evidence="2 3">
    <name type="scientific">Suillus luteus UH-Slu-Lm8-n1</name>
    <dbReference type="NCBI Taxonomy" id="930992"/>
    <lineage>
        <taxon>Eukaryota</taxon>
        <taxon>Fungi</taxon>
        <taxon>Dikarya</taxon>
        <taxon>Basidiomycota</taxon>
        <taxon>Agaricomycotina</taxon>
        <taxon>Agaricomycetes</taxon>
        <taxon>Agaricomycetidae</taxon>
        <taxon>Boletales</taxon>
        <taxon>Suillineae</taxon>
        <taxon>Suillaceae</taxon>
        <taxon>Suillus</taxon>
    </lineage>
</organism>
<evidence type="ECO:0000313" key="3">
    <source>
        <dbReference type="Proteomes" id="UP000054485"/>
    </source>
</evidence>
<dbReference type="InParanoid" id="A0A0D0BA74"/>
<name>A0A0D0BA74_9AGAM</name>
<reference evidence="2 3" key="1">
    <citation type="submission" date="2014-04" db="EMBL/GenBank/DDBJ databases">
        <authorList>
            <consortium name="DOE Joint Genome Institute"/>
            <person name="Kuo A."/>
            <person name="Ruytinx J."/>
            <person name="Rineau F."/>
            <person name="Colpaert J."/>
            <person name="Kohler A."/>
            <person name="Nagy L.G."/>
            <person name="Floudas D."/>
            <person name="Copeland A."/>
            <person name="Barry K.W."/>
            <person name="Cichocki N."/>
            <person name="Veneault-Fourrey C."/>
            <person name="LaButti K."/>
            <person name="Lindquist E.A."/>
            <person name="Lipzen A."/>
            <person name="Lundell T."/>
            <person name="Morin E."/>
            <person name="Murat C."/>
            <person name="Sun H."/>
            <person name="Tunlid A."/>
            <person name="Henrissat B."/>
            <person name="Grigoriev I.V."/>
            <person name="Hibbett D.S."/>
            <person name="Martin F."/>
            <person name="Nordberg H.P."/>
            <person name="Cantor M.N."/>
            <person name="Hua S.X."/>
        </authorList>
    </citation>
    <scope>NUCLEOTIDE SEQUENCE [LARGE SCALE GENOMIC DNA]</scope>
    <source>
        <strain evidence="2 3">UH-Slu-Lm8-n1</strain>
    </source>
</reference>
<keyword evidence="1" id="KW-0472">Membrane</keyword>
<reference evidence="3" key="2">
    <citation type="submission" date="2015-01" db="EMBL/GenBank/DDBJ databases">
        <title>Evolutionary Origins and Diversification of the Mycorrhizal Mutualists.</title>
        <authorList>
            <consortium name="DOE Joint Genome Institute"/>
            <consortium name="Mycorrhizal Genomics Consortium"/>
            <person name="Kohler A."/>
            <person name="Kuo A."/>
            <person name="Nagy L.G."/>
            <person name="Floudas D."/>
            <person name="Copeland A."/>
            <person name="Barry K.W."/>
            <person name="Cichocki N."/>
            <person name="Veneault-Fourrey C."/>
            <person name="LaButti K."/>
            <person name="Lindquist E.A."/>
            <person name="Lipzen A."/>
            <person name="Lundell T."/>
            <person name="Morin E."/>
            <person name="Murat C."/>
            <person name="Riley R."/>
            <person name="Ohm R."/>
            <person name="Sun H."/>
            <person name="Tunlid A."/>
            <person name="Henrissat B."/>
            <person name="Grigoriev I.V."/>
            <person name="Hibbett D.S."/>
            <person name="Martin F."/>
        </authorList>
    </citation>
    <scope>NUCLEOTIDE SEQUENCE [LARGE SCALE GENOMIC DNA]</scope>
    <source>
        <strain evidence="3">UH-Slu-Lm8-n1</strain>
    </source>
</reference>
<feature type="transmembrane region" description="Helical" evidence="1">
    <location>
        <begin position="6"/>
        <end position="27"/>
    </location>
</feature>
<dbReference type="Proteomes" id="UP000054485">
    <property type="component" value="Unassembled WGS sequence"/>
</dbReference>
<keyword evidence="1" id="KW-1133">Transmembrane helix</keyword>
<gene>
    <name evidence="2" type="ORF">CY34DRAFT_800310</name>
</gene>